<organism evidence="1 2">
    <name type="scientific">Shewanella xiamenensis</name>
    <dbReference type="NCBI Taxonomy" id="332186"/>
    <lineage>
        <taxon>Bacteria</taxon>
        <taxon>Pseudomonadati</taxon>
        <taxon>Pseudomonadota</taxon>
        <taxon>Gammaproteobacteria</taxon>
        <taxon>Alteromonadales</taxon>
        <taxon>Shewanellaceae</taxon>
        <taxon>Shewanella</taxon>
    </lineage>
</organism>
<dbReference type="Proteomes" id="UP001159075">
    <property type="component" value="Unassembled WGS sequence"/>
</dbReference>
<name>A0ABT6ULY2_9GAMM</name>
<accession>A0ABT6ULY2</accession>
<dbReference type="Pfam" id="PF21983">
    <property type="entry name" value="NikA-like"/>
    <property type="match status" value="1"/>
</dbReference>
<reference evidence="1 2" key="1">
    <citation type="submission" date="2022-09" db="EMBL/GenBank/DDBJ databases">
        <title>The outer-membrane cytochrome OmcA is essential for infection of Shewanella oneidensis by a zebrafish-associated bacteriophage.</title>
        <authorList>
            <person name="Grenfell A.W."/>
            <person name="Intile P."/>
            <person name="Mcfarlane J."/>
            <person name="Leung D."/>
            <person name="Abdalla K."/>
            <person name="Wold M."/>
            <person name="Kees E."/>
            <person name="Gralnick J."/>
        </authorList>
    </citation>
    <scope>NUCLEOTIDE SEQUENCE [LARGE SCALE GENOMIC DNA]</scope>
    <source>
        <strain evidence="1 2">NF-5</strain>
    </source>
</reference>
<comment type="caution">
    <text evidence="1">The sequence shown here is derived from an EMBL/GenBank/DDBJ whole genome shotgun (WGS) entry which is preliminary data.</text>
</comment>
<dbReference type="InterPro" id="IPR053842">
    <property type="entry name" value="NikA-like"/>
</dbReference>
<evidence type="ECO:0000313" key="1">
    <source>
        <dbReference type="EMBL" id="MDI5834359.1"/>
    </source>
</evidence>
<dbReference type="EMBL" id="JAOTLW010000052">
    <property type="protein sequence ID" value="MDI5834359.1"/>
    <property type="molecule type" value="Genomic_DNA"/>
</dbReference>
<dbReference type="RefSeq" id="WP_282634563.1">
    <property type="nucleotide sequence ID" value="NZ_JAOTLP010000075.1"/>
</dbReference>
<proteinExistence type="predicted"/>
<keyword evidence="2" id="KW-1185">Reference proteome</keyword>
<protein>
    <submittedName>
        <fullName evidence="1">MobC family plasmid mobilization relaxosome protein</fullName>
    </submittedName>
</protein>
<sequence length="105" mass="11785">MDKKRQKEIKIRCTDEEYLELQQRCTKLRLAEWMRETCLGSSAKRAPPAPTVAPELLRQLAGMGNNLNQIARVVNANSGAVDRAAIMGALVSIERQLAAIREDHR</sequence>
<evidence type="ECO:0000313" key="2">
    <source>
        <dbReference type="Proteomes" id="UP001159075"/>
    </source>
</evidence>
<gene>
    <name evidence="1" type="ORF">ODY93_22565</name>
</gene>